<keyword evidence="2" id="KW-0812">Transmembrane</keyword>
<reference evidence="3 4" key="1">
    <citation type="submission" date="2020-04" db="EMBL/GenBank/DDBJ databases">
        <title>Characterization and engineering of Streptomyces griseofuscus DSM40191 as a potential heterologous host for expression of BGCs.</title>
        <authorList>
            <person name="Gren T."/>
            <person name="Whitford C.M."/>
            <person name="Mohite O.S."/>
            <person name="Joergensen T.S."/>
            <person name="Nielsen J.B."/>
            <person name="Lee S.Y."/>
            <person name="Weber T."/>
        </authorList>
    </citation>
    <scope>NUCLEOTIDE SEQUENCE [LARGE SCALE GENOMIC DNA]</scope>
    <source>
        <strain evidence="3 4">DSM 40191</strain>
    </source>
</reference>
<dbReference type="AlphaFoldDB" id="A0A7H1PZ71"/>
<protein>
    <submittedName>
        <fullName evidence="3">Uncharacterized protein</fullName>
    </submittedName>
</protein>
<keyword evidence="2" id="KW-0472">Membrane</keyword>
<dbReference type="KEGG" id="sgf:HEP81_03040"/>
<feature type="transmembrane region" description="Helical" evidence="2">
    <location>
        <begin position="36"/>
        <end position="53"/>
    </location>
</feature>
<organism evidence="3 4">
    <name type="scientific">Streptomyces griseofuscus</name>
    <dbReference type="NCBI Taxonomy" id="146922"/>
    <lineage>
        <taxon>Bacteria</taxon>
        <taxon>Bacillati</taxon>
        <taxon>Actinomycetota</taxon>
        <taxon>Actinomycetes</taxon>
        <taxon>Kitasatosporales</taxon>
        <taxon>Streptomycetaceae</taxon>
        <taxon>Streptomyces</taxon>
    </lineage>
</organism>
<gene>
    <name evidence="3" type="ORF">HEP81_03040</name>
</gene>
<dbReference type="Proteomes" id="UP000516422">
    <property type="component" value="Chromosome"/>
</dbReference>
<feature type="compositionally biased region" description="Gly residues" evidence="1">
    <location>
        <begin position="75"/>
        <end position="85"/>
    </location>
</feature>
<feature type="compositionally biased region" description="Low complexity" evidence="1">
    <location>
        <begin position="194"/>
        <end position="204"/>
    </location>
</feature>
<evidence type="ECO:0000313" key="4">
    <source>
        <dbReference type="Proteomes" id="UP000516422"/>
    </source>
</evidence>
<evidence type="ECO:0000256" key="1">
    <source>
        <dbReference type="SAM" id="MobiDB-lite"/>
    </source>
</evidence>
<proteinExistence type="predicted"/>
<sequence>MAETRIRRGPAEAAEPGGWFFGLRRGRHRKPRPRRALLAASGLVLAAGMLSLVRMTPESGVGAPGTAAAEPRLDPGGGLASGGPRTGASWIGGRTAPTTTGTGTLTTGPLAPPSTVADLAGRTPAPTPTGAAATPGNPGGSEGSRGSEGSDGGVPPAPGKSGAPGAPTGPTGPEPAPPAPSPHPAPPTTPAPAPTHGSPAPAPGGLCLPVIALCVDVDVLGGHGG</sequence>
<feature type="compositionally biased region" description="Pro residues" evidence="1">
    <location>
        <begin position="170"/>
        <end position="193"/>
    </location>
</feature>
<feature type="compositionally biased region" description="Low complexity" evidence="1">
    <location>
        <begin position="92"/>
        <end position="109"/>
    </location>
</feature>
<evidence type="ECO:0000313" key="3">
    <source>
        <dbReference type="EMBL" id="QNT93351.1"/>
    </source>
</evidence>
<dbReference type="EMBL" id="CP051006">
    <property type="protein sequence ID" value="QNT93351.1"/>
    <property type="molecule type" value="Genomic_DNA"/>
</dbReference>
<keyword evidence="2" id="KW-1133">Transmembrane helix</keyword>
<feature type="region of interest" description="Disordered" evidence="1">
    <location>
        <begin position="58"/>
        <end position="204"/>
    </location>
</feature>
<feature type="compositionally biased region" description="Low complexity" evidence="1">
    <location>
        <begin position="159"/>
        <end position="169"/>
    </location>
</feature>
<name>A0A7H1PZ71_9ACTN</name>
<evidence type="ECO:0000256" key="2">
    <source>
        <dbReference type="SAM" id="Phobius"/>
    </source>
</evidence>
<accession>A0A7H1PZ71</accession>
<feature type="compositionally biased region" description="Low complexity" evidence="1">
    <location>
        <begin position="120"/>
        <end position="136"/>
    </location>
</feature>